<gene>
    <name evidence="6" type="ORF">ZIOFF_024884</name>
</gene>
<dbReference type="EMBL" id="JACMSC010000007">
    <property type="protein sequence ID" value="KAG6514521.1"/>
    <property type="molecule type" value="Genomic_DNA"/>
</dbReference>
<proteinExistence type="inferred from homology"/>
<comment type="similarity">
    <text evidence="2">Belongs to the LOB domain-containing protein family.</text>
</comment>
<evidence type="ECO:0000313" key="6">
    <source>
        <dbReference type="EMBL" id="KAG6514521.1"/>
    </source>
</evidence>
<evidence type="ECO:0000259" key="5">
    <source>
        <dbReference type="PROSITE" id="PS50891"/>
    </source>
</evidence>
<reference evidence="6 7" key="1">
    <citation type="submission" date="2020-08" db="EMBL/GenBank/DDBJ databases">
        <title>Plant Genome Project.</title>
        <authorList>
            <person name="Zhang R.-G."/>
        </authorList>
    </citation>
    <scope>NUCLEOTIDE SEQUENCE [LARGE SCALE GENOMIC DNA]</scope>
    <source>
        <tissue evidence="6">Rhizome</tissue>
    </source>
</reference>
<accession>A0A8J5H0Z3</accession>
<evidence type="ECO:0000256" key="2">
    <source>
        <dbReference type="ARBA" id="ARBA00005474"/>
    </source>
</evidence>
<organism evidence="6 7">
    <name type="scientific">Zingiber officinale</name>
    <name type="common">Ginger</name>
    <name type="synonym">Amomum zingiber</name>
    <dbReference type="NCBI Taxonomy" id="94328"/>
    <lineage>
        <taxon>Eukaryota</taxon>
        <taxon>Viridiplantae</taxon>
        <taxon>Streptophyta</taxon>
        <taxon>Embryophyta</taxon>
        <taxon>Tracheophyta</taxon>
        <taxon>Spermatophyta</taxon>
        <taxon>Magnoliopsida</taxon>
        <taxon>Liliopsida</taxon>
        <taxon>Zingiberales</taxon>
        <taxon>Zingiberaceae</taxon>
        <taxon>Zingiber</taxon>
    </lineage>
</organism>
<keyword evidence="3" id="KW-0217">Developmental protein</keyword>
<sequence>MDQQKEEAAGCAACNHMRRRCPPNCIFAPYFPVTSRSFDYVYHVYGCSNVGKILQSLPVEQRKRAAESLVFEAEARIRDPVLGCVGYIYLLQQHLAQIDRDIQEAETQISAAGYRPPAMSPPLEQHYWHPMPQLAAMTAPPYHEQLEELLLVTGAATYPSIPKTEPIPQMPLPPQDDRLAMTAAEHEDFLSDIPSTPLWQDEMKDAEVRYFAADIEDLLSS</sequence>
<dbReference type="PROSITE" id="PS50891">
    <property type="entry name" value="LOB"/>
    <property type="match status" value="1"/>
</dbReference>
<dbReference type="Proteomes" id="UP000734854">
    <property type="component" value="Unassembled WGS sequence"/>
</dbReference>
<comment type="subcellular location">
    <subcellularLocation>
        <location evidence="1">Nucleus</location>
    </subcellularLocation>
</comment>
<keyword evidence="7" id="KW-1185">Reference proteome</keyword>
<protein>
    <recommendedName>
        <fullName evidence="5">LOB domain-containing protein</fullName>
    </recommendedName>
</protein>
<comment type="caution">
    <text evidence="6">The sequence shown here is derived from an EMBL/GenBank/DDBJ whole genome shotgun (WGS) entry which is preliminary data.</text>
</comment>
<evidence type="ECO:0000256" key="3">
    <source>
        <dbReference type="ARBA" id="ARBA00022473"/>
    </source>
</evidence>
<evidence type="ECO:0000256" key="1">
    <source>
        <dbReference type="ARBA" id="ARBA00004123"/>
    </source>
</evidence>
<dbReference type="Pfam" id="PF03195">
    <property type="entry name" value="LOB"/>
    <property type="match status" value="1"/>
</dbReference>
<dbReference type="AlphaFoldDB" id="A0A8J5H0Z3"/>
<evidence type="ECO:0000256" key="4">
    <source>
        <dbReference type="ARBA" id="ARBA00023242"/>
    </source>
</evidence>
<dbReference type="PANTHER" id="PTHR31301">
    <property type="entry name" value="LOB DOMAIN-CONTAINING PROTEIN 4-RELATED"/>
    <property type="match status" value="1"/>
</dbReference>
<keyword evidence="4" id="KW-0539">Nucleus</keyword>
<dbReference type="PANTHER" id="PTHR31301:SF83">
    <property type="entry name" value="PROTEIN ASYMMETRIC LEAVES 2"/>
    <property type="match status" value="1"/>
</dbReference>
<feature type="domain" description="LOB" evidence="5">
    <location>
        <begin position="9"/>
        <end position="109"/>
    </location>
</feature>
<dbReference type="InterPro" id="IPR004883">
    <property type="entry name" value="LOB"/>
</dbReference>
<evidence type="ECO:0000313" key="7">
    <source>
        <dbReference type="Proteomes" id="UP000734854"/>
    </source>
</evidence>
<dbReference type="GO" id="GO:0005634">
    <property type="term" value="C:nucleus"/>
    <property type="evidence" value="ECO:0007669"/>
    <property type="project" value="UniProtKB-SubCell"/>
</dbReference>
<name>A0A8J5H0Z3_ZINOF</name>